<feature type="active site" evidence="6">
    <location>
        <position position="589"/>
    </location>
</feature>
<keyword evidence="3" id="KW-0378">Hydrolase</keyword>
<dbReference type="InterPro" id="IPR000070">
    <property type="entry name" value="Pectinesterase_cat"/>
</dbReference>
<comment type="similarity">
    <text evidence="1">Belongs to the glycosyl hydrolase 28 family.</text>
</comment>
<evidence type="ECO:0000256" key="2">
    <source>
        <dbReference type="ARBA" id="ARBA00008891"/>
    </source>
</evidence>
<evidence type="ECO:0000256" key="6">
    <source>
        <dbReference type="PROSITE-ProRule" id="PRU10040"/>
    </source>
</evidence>
<dbReference type="EMBL" id="JAPIUZ010000003">
    <property type="protein sequence ID" value="MCX2563677.1"/>
    <property type="molecule type" value="Genomic_DNA"/>
</dbReference>
<dbReference type="Pfam" id="PF01095">
    <property type="entry name" value="Pectinesterase"/>
    <property type="match status" value="1"/>
</dbReference>
<dbReference type="SUPFAM" id="SSF51126">
    <property type="entry name" value="Pectin lyase-like"/>
    <property type="match status" value="2"/>
</dbReference>
<dbReference type="PROSITE" id="PS00502">
    <property type="entry name" value="POLYGALACTURONASE"/>
    <property type="match status" value="1"/>
</dbReference>
<dbReference type="RefSeq" id="WP_173559690.1">
    <property type="nucleotide sequence ID" value="NZ_JAPIUZ010000003.1"/>
</dbReference>
<dbReference type="InterPro" id="IPR012334">
    <property type="entry name" value="Pectin_lyas_fold"/>
</dbReference>
<dbReference type="Pfam" id="PF00295">
    <property type="entry name" value="Glyco_hydro_28"/>
    <property type="match status" value="1"/>
</dbReference>
<organism evidence="8 9">
    <name type="scientific">Acetobacter thailandicus</name>
    <dbReference type="NCBI Taxonomy" id="1502842"/>
    <lineage>
        <taxon>Bacteria</taxon>
        <taxon>Pseudomonadati</taxon>
        <taxon>Pseudomonadota</taxon>
        <taxon>Alphaproteobacteria</taxon>
        <taxon>Acetobacterales</taxon>
        <taxon>Acetobacteraceae</taxon>
        <taxon>Acetobacter</taxon>
    </lineage>
</organism>
<name>A0ABT3QEG4_9PROT</name>
<keyword evidence="9" id="KW-1185">Reference proteome</keyword>
<dbReference type="SMART" id="SM00710">
    <property type="entry name" value="PbH1"/>
    <property type="match status" value="4"/>
</dbReference>
<feature type="domain" description="Pectinesterase catalytic" evidence="7">
    <location>
        <begin position="431"/>
        <end position="701"/>
    </location>
</feature>
<dbReference type="InterPro" id="IPR006626">
    <property type="entry name" value="PbH1"/>
</dbReference>
<dbReference type="InterPro" id="IPR011050">
    <property type="entry name" value="Pectin_lyase_fold/virulence"/>
</dbReference>
<dbReference type="PANTHER" id="PTHR31321">
    <property type="entry name" value="ACYL-COA THIOESTER HYDROLASE YBHC-RELATED"/>
    <property type="match status" value="1"/>
</dbReference>
<dbReference type="InterPro" id="IPR033131">
    <property type="entry name" value="Pectinesterase_Asp_AS"/>
</dbReference>
<evidence type="ECO:0000256" key="1">
    <source>
        <dbReference type="ARBA" id="ARBA00008834"/>
    </source>
</evidence>
<reference evidence="8 9" key="1">
    <citation type="submission" date="2022-11" db="EMBL/GenBank/DDBJ databases">
        <title>Genome sequencing of Acetobacter type strain.</title>
        <authorList>
            <person name="Heo J."/>
            <person name="Lee D."/>
            <person name="Han B.-H."/>
            <person name="Hong S.-B."/>
            <person name="Kwon S.-W."/>
        </authorList>
    </citation>
    <scope>NUCLEOTIDE SEQUENCE [LARGE SCALE GENOMIC DNA]</scope>
    <source>
        <strain evidence="8 9">KACC 21253</strain>
    </source>
</reference>
<dbReference type="PANTHER" id="PTHR31321:SF57">
    <property type="entry name" value="PECTINESTERASE 53-RELATED"/>
    <property type="match status" value="1"/>
</dbReference>
<evidence type="ECO:0000256" key="3">
    <source>
        <dbReference type="ARBA" id="ARBA00022801"/>
    </source>
</evidence>
<comment type="caution">
    <text evidence="8">The sequence shown here is derived from an EMBL/GenBank/DDBJ whole genome shotgun (WGS) entry which is preliminary data.</text>
</comment>
<comment type="similarity">
    <text evidence="2">Belongs to the pectinesterase family.</text>
</comment>
<dbReference type="Proteomes" id="UP001301152">
    <property type="component" value="Unassembled WGS sequence"/>
</dbReference>
<evidence type="ECO:0000256" key="4">
    <source>
        <dbReference type="ARBA" id="ARBA00023085"/>
    </source>
</evidence>
<evidence type="ECO:0000256" key="5">
    <source>
        <dbReference type="ARBA" id="ARBA00023295"/>
    </source>
</evidence>
<protein>
    <submittedName>
        <fullName evidence="8">Pectinesterase family protein</fullName>
    </submittedName>
</protein>
<evidence type="ECO:0000313" key="9">
    <source>
        <dbReference type="Proteomes" id="UP001301152"/>
    </source>
</evidence>
<dbReference type="PROSITE" id="PS00503">
    <property type="entry name" value="PECTINESTERASE_2"/>
    <property type="match status" value="1"/>
</dbReference>
<keyword evidence="5" id="KW-0326">Glycosidase</keyword>
<proteinExistence type="inferred from homology"/>
<evidence type="ECO:0000313" key="8">
    <source>
        <dbReference type="EMBL" id="MCX2563677.1"/>
    </source>
</evidence>
<gene>
    <name evidence="8" type="ORF">OQ497_06865</name>
</gene>
<keyword evidence="4" id="KW-0063">Aspartyl esterase</keyword>
<accession>A0ABT3QEG4</accession>
<dbReference type="InterPro" id="IPR000743">
    <property type="entry name" value="Glyco_hydro_28"/>
</dbReference>
<sequence>MAKKASLSISHTTFFILAALLLGMPGHGNAQDRRYIREPELPAHVCVKLTSDDVPDAHNLQEAINHCPSGQAVHLTKGLFVSNPLEMKSGVSLWLDKGVILAATSDPQAYDRGTGACGTLDNKGKGCKPFLTFQDYSGGGIYGDGVIDGNGGQVIEGKDETWWQLARRAQREHKHQNAPRLIQLNNTRDVTFYRVTLRNSPNFHVAMNGVKRATFWGVKIDAPASARNTDGIDPGNSEDVTITQSFIRTGDDNIAIKAGPNGGTHNISITDNHFYQGHGMSIGSETQNGVHDILVRNLTLDGTTSGIRIKSDVTRGGLVEHILYEDVCMRANRWAVNFDTSYDKEAVGSAIPVYRDITLRHVTSDGGQLVAHGFDKEHALDITLDGVHFPEKNQWDISNTQLHTGPLQEGAPDCSAQFVPFPENSPKTVYTVGSGKSFTSIQSALSAAPDGSTIAIYPGTYREVVHVTRPDMHLIGMGRTREETVIEGDRAAFESGGTGKSAIVFAEGDGDTLEHLTITNRFHWKHPDITKDAQALALSATGDRQHFSDLHLTGYQDTLLAASHGCREDRDCHPARQLYQDSRIDGAVDFIFGDALAWFERVELHALGRPFVILTAQGRRSADQPSGYLFHQCSITADNDVKEISLGRPWRDYATVVYKECRMDPRVLPSGFTEWNHLNRLTTARYGIVDASGTGAAKGPREPHMLAVNKELRQMISTPSVFWKNSL</sequence>
<dbReference type="Gene3D" id="2.160.20.10">
    <property type="entry name" value="Single-stranded right-handed beta-helix, Pectin lyase-like"/>
    <property type="match status" value="2"/>
</dbReference>
<evidence type="ECO:0000259" key="7">
    <source>
        <dbReference type="Pfam" id="PF01095"/>
    </source>
</evidence>